<comment type="caution">
    <text evidence="1">The sequence shown here is derived from an EMBL/GenBank/DDBJ whole genome shotgun (WGS) entry which is preliminary data.</text>
</comment>
<sequence length="116" mass="13437">MKTHCRGSLSRMGKKEWDRKPMPRDRFITVKARTGFSYHIAAPDLGPLTLCGLSVGEVLDDGIDFADYDRRCKPEHIAPRGYCAPCNRAYLIVHGVHEPRWDRWDAARKRDRERRG</sequence>
<name>A0ABN3B7E0_9MICO</name>
<gene>
    <name evidence="1" type="ORF">GCM10009786_24200</name>
</gene>
<dbReference type="Proteomes" id="UP001501084">
    <property type="component" value="Unassembled WGS sequence"/>
</dbReference>
<dbReference type="EMBL" id="BAAAOP010000012">
    <property type="protein sequence ID" value="GAA2189758.1"/>
    <property type="molecule type" value="Genomic_DNA"/>
</dbReference>
<organism evidence="1 2">
    <name type="scientific">Leucobacter alluvii</name>
    <dbReference type="NCBI Taxonomy" id="340321"/>
    <lineage>
        <taxon>Bacteria</taxon>
        <taxon>Bacillati</taxon>
        <taxon>Actinomycetota</taxon>
        <taxon>Actinomycetes</taxon>
        <taxon>Micrococcales</taxon>
        <taxon>Microbacteriaceae</taxon>
        <taxon>Leucobacter</taxon>
    </lineage>
</organism>
<keyword evidence="2" id="KW-1185">Reference proteome</keyword>
<evidence type="ECO:0000313" key="1">
    <source>
        <dbReference type="EMBL" id="GAA2189758.1"/>
    </source>
</evidence>
<reference evidence="1 2" key="1">
    <citation type="journal article" date="2019" name="Int. J. Syst. Evol. Microbiol.">
        <title>The Global Catalogue of Microorganisms (GCM) 10K type strain sequencing project: providing services to taxonomists for standard genome sequencing and annotation.</title>
        <authorList>
            <consortium name="The Broad Institute Genomics Platform"/>
            <consortium name="The Broad Institute Genome Sequencing Center for Infectious Disease"/>
            <person name="Wu L."/>
            <person name="Ma J."/>
        </authorList>
    </citation>
    <scope>NUCLEOTIDE SEQUENCE [LARGE SCALE GENOMIC DNA]</scope>
    <source>
        <strain evidence="1 2">JCM 14919</strain>
    </source>
</reference>
<proteinExistence type="predicted"/>
<evidence type="ECO:0000313" key="2">
    <source>
        <dbReference type="Proteomes" id="UP001501084"/>
    </source>
</evidence>
<accession>A0ABN3B7E0</accession>
<protein>
    <submittedName>
        <fullName evidence="1">Uncharacterized protein</fullName>
    </submittedName>
</protein>